<proteinExistence type="predicted"/>
<dbReference type="EMBL" id="HBHT01016329">
    <property type="protein sequence ID" value="CAD9963318.1"/>
    <property type="molecule type" value="Transcribed_RNA"/>
</dbReference>
<evidence type="ECO:0000313" key="2">
    <source>
        <dbReference type="EMBL" id="CAD9963318.1"/>
    </source>
</evidence>
<keyword evidence="1" id="KW-0732">Signal</keyword>
<name>A0A7S2YAF9_9STRA</name>
<reference evidence="2" key="1">
    <citation type="submission" date="2021-01" db="EMBL/GenBank/DDBJ databases">
        <authorList>
            <person name="Corre E."/>
            <person name="Pelletier E."/>
            <person name="Niang G."/>
            <person name="Scheremetjew M."/>
            <person name="Finn R."/>
            <person name="Kale V."/>
            <person name="Holt S."/>
            <person name="Cochrane G."/>
            <person name="Meng A."/>
            <person name="Brown T."/>
            <person name="Cohen L."/>
        </authorList>
    </citation>
    <scope>NUCLEOTIDE SEQUENCE</scope>
    <source>
        <strain evidence="2">CCMP125</strain>
    </source>
</reference>
<sequence>MRAPFLVLFVFVIISFLVESAHSFSLHKRSADGGKSLVALGAHENRRAFLGSAAAIVGSSLAPSLAFAEEEADLTSQLFNEDGSLKEGVESEAKFRSVEFAWDGSADPSTDYFINIDGKDVSGSKPSSETSVKLSYDVPLKWKGPSDSGSNSDLYTDLTEESGDVKALTKITIYQAPGLVKQAQLEKATTIGIAEALKVLPDLKGLASADLVGGRVRTVGSNKQKMFDFDLAIAPKTCGESKDNLGLGFCPFESIYLLTGTVMNDKLYVFALECDKDQWKRTNSDLRKVRSTFSVSA</sequence>
<accession>A0A7S2YAF9</accession>
<evidence type="ECO:0000256" key="1">
    <source>
        <dbReference type="SAM" id="SignalP"/>
    </source>
</evidence>
<protein>
    <recommendedName>
        <fullName evidence="3">PsbP C-terminal domain-containing protein</fullName>
    </recommendedName>
</protein>
<feature type="signal peptide" evidence="1">
    <location>
        <begin position="1"/>
        <end position="23"/>
    </location>
</feature>
<gene>
    <name evidence="2" type="ORF">APAL1065_LOCUS10888</name>
</gene>
<dbReference type="Gene3D" id="3.40.1000.10">
    <property type="entry name" value="Mog1/PsbP, alpha/beta/alpha sandwich"/>
    <property type="match status" value="1"/>
</dbReference>
<evidence type="ECO:0008006" key="3">
    <source>
        <dbReference type="Google" id="ProtNLM"/>
    </source>
</evidence>
<organism evidence="2">
    <name type="scientific">Entomoneis paludosa</name>
    <dbReference type="NCBI Taxonomy" id="265537"/>
    <lineage>
        <taxon>Eukaryota</taxon>
        <taxon>Sar</taxon>
        <taxon>Stramenopiles</taxon>
        <taxon>Ochrophyta</taxon>
        <taxon>Bacillariophyta</taxon>
        <taxon>Bacillariophyceae</taxon>
        <taxon>Bacillariophycidae</taxon>
        <taxon>Entomoneidaceae</taxon>
        <taxon>Entomoneis</taxon>
    </lineage>
</organism>
<dbReference type="AlphaFoldDB" id="A0A7S2YAF9"/>
<feature type="chain" id="PRO_5031469577" description="PsbP C-terminal domain-containing protein" evidence="1">
    <location>
        <begin position="24"/>
        <end position="297"/>
    </location>
</feature>